<accession>A0ACB8QFD4</accession>
<dbReference type="Proteomes" id="UP000814128">
    <property type="component" value="Unassembled WGS sequence"/>
</dbReference>
<organism evidence="1 2">
    <name type="scientific">Vararia minispora EC-137</name>
    <dbReference type="NCBI Taxonomy" id="1314806"/>
    <lineage>
        <taxon>Eukaryota</taxon>
        <taxon>Fungi</taxon>
        <taxon>Dikarya</taxon>
        <taxon>Basidiomycota</taxon>
        <taxon>Agaricomycotina</taxon>
        <taxon>Agaricomycetes</taxon>
        <taxon>Russulales</taxon>
        <taxon>Lachnocladiaceae</taxon>
        <taxon>Vararia</taxon>
    </lineage>
</organism>
<evidence type="ECO:0000313" key="2">
    <source>
        <dbReference type="Proteomes" id="UP000814128"/>
    </source>
</evidence>
<proteinExistence type="predicted"/>
<keyword evidence="2" id="KW-1185">Reference proteome</keyword>
<gene>
    <name evidence="1" type="ORF">K488DRAFT_54056</name>
</gene>
<comment type="caution">
    <text evidence="1">The sequence shown here is derived from an EMBL/GenBank/DDBJ whole genome shotgun (WGS) entry which is preliminary data.</text>
</comment>
<reference evidence="1" key="1">
    <citation type="submission" date="2021-02" db="EMBL/GenBank/DDBJ databases">
        <authorList>
            <consortium name="DOE Joint Genome Institute"/>
            <person name="Ahrendt S."/>
            <person name="Looney B.P."/>
            <person name="Miyauchi S."/>
            <person name="Morin E."/>
            <person name="Drula E."/>
            <person name="Courty P.E."/>
            <person name="Chicoki N."/>
            <person name="Fauchery L."/>
            <person name="Kohler A."/>
            <person name="Kuo A."/>
            <person name="Labutti K."/>
            <person name="Pangilinan J."/>
            <person name="Lipzen A."/>
            <person name="Riley R."/>
            <person name="Andreopoulos W."/>
            <person name="He G."/>
            <person name="Johnson J."/>
            <person name="Barry K.W."/>
            <person name="Grigoriev I.V."/>
            <person name="Nagy L."/>
            <person name="Hibbett D."/>
            <person name="Henrissat B."/>
            <person name="Matheny P.B."/>
            <person name="Labbe J."/>
            <person name="Martin F."/>
        </authorList>
    </citation>
    <scope>NUCLEOTIDE SEQUENCE</scope>
    <source>
        <strain evidence="1">EC-137</strain>
    </source>
</reference>
<name>A0ACB8QFD4_9AGAM</name>
<reference evidence="1" key="2">
    <citation type="journal article" date="2022" name="New Phytol.">
        <title>Evolutionary transition to the ectomycorrhizal habit in the genomes of a hyperdiverse lineage of mushroom-forming fungi.</title>
        <authorList>
            <person name="Looney B."/>
            <person name="Miyauchi S."/>
            <person name="Morin E."/>
            <person name="Drula E."/>
            <person name="Courty P.E."/>
            <person name="Kohler A."/>
            <person name="Kuo A."/>
            <person name="LaButti K."/>
            <person name="Pangilinan J."/>
            <person name="Lipzen A."/>
            <person name="Riley R."/>
            <person name="Andreopoulos W."/>
            <person name="He G."/>
            <person name="Johnson J."/>
            <person name="Nolan M."/>
            <person name="Tritt A."/>
            <person name="Barry K.W."/>
            <person name="Grigoriev I.V."/>
            <person name="Nagy L.G."/>
            <person name="Hibbett D."/>
            <person name="Henrissat B."/>
            <person name="Matheny P.B."/>
            <person name="Labbe J."/>
            <person name="Martin F.M."/>
        </authorList>
    </citation>
    <scope>NUCLEOTIDE SEQUENCE</scope>
    <source>
        <strain evidence="1">EC-137</strain>
    </source>
</reference>
<evidence type="ECO:0000313" key="1">
    <source>
        <dbReference type="EMBL" id="KAI0030536.1"/>
    </source>
</evidence>
<sequence>MATDFTRLGWRMHLLPDTTVYFTHPGFHATVDMDLRRVSTMREVSGYIGSALVPPPGWEVWLHRLAKGDSLASEHYWIHHDKRLMIKPASTTGNAEHASATDSEKLKMEKAYWNYVEMHPAHLVLSADAIGEAADILTWAYTGTSQRLLPSVPHTRSKFPAFSQRECQELSEILRTLDGDSPNHALMRTRVVAKIMHRMCLWRLGQLSPGDYNQGRSEPEGRGRSSIARRAVDVAITTLCLGIPIFLSNRSGRVDHGSAGIRSAAGSMLVVGAVACMIAAVILGASVTLISIPGLNELSRIASFVSIILSASSLVSAILAIFQWKTVVDQQTSYDLPEGMLFISRRSVLLSLPLVFLIWAIAAFICGIVLHMLRGFMSGNPSIPGHVQKYVQWAVVGTVGGLVGMLFACGLILL</sequence>
<dbReference type="EMBL" id="MU273617">
    <property type="protein sequence ID" value="KAI0030536.1"/>
    <property type="molecule type" value="Genomic_DNA"/>
</dbReference>
<protein>
    <submittedName>
        <fullName evidence="1">Uncharacterized protein</fullName>
    </submittedName>
</protein>